<gene>
    <name evidence="2" type="ORF">MUN89_15735</name>
</gene>
<accession>A0ABY4EH25</accession>
<dbReference type="EMBL" id="CP095073">
    <property type="protein sequence ID" value="UOQ43362.1"/>
    <property type="molecule type" value="Genomic_DNA"/>
</dbReference>
<dbReference type="Pfam" id="PF04860">
    <property type="entry name" value="Phage_portal"/>
    <property type="match status" value="1"/>
</dbReference>
<proteinExistence type="inferred from homology"/>
<dbReference type="RefSeq" id="WP_244708721.1">
    <property type="nucleotide sequence ID" value="NZ_CP095073.1"/>
</dbReference>
<evidence type="ECO:0000313" key="2">
    <source>
        <dbReference type="EMBL" id="UOQ43362.1"/>
    </source>
</evidence>
<dbReference type="Proteomes" id="UP000831787">
    <property type="component" value="Chromosome"/>
</dbReference>
<name>A0ABY4EH25_9BACI</name>
<sequence>MAKTHAYVLDDGEVVSQKYMDRYAIKQDSDGGSKKIPSDRFKTAYGEYGLIQPLYNPEALAELLEMNTHHYRSVKTKARDIAGLGWYLEAADEVENPSEEQRKVANDFLKNPNPLLTLSEINDQVMVDFEATGDGYHEVIRNKDQELVGIEHIPSHTMRRHKDMDRYVQIRGSERVWFKRFGLEQDVHYQTGEYFKLGELDESERANEVLHIRNYTSRSDYYGIPDIMPALGAVLGDRERQEYNISFFDNHAIPAYAVTVSGAELDEDTEKQIQKFFQQDVKKSNHSTLVLTAKKAEGDMSEEPIEFNFQALSTDTKEASFRMFRQDNRDEVLSAHGVPPYRAGITVEGQLGGSSASEATEIYKQSIVKPKQELLENRINRFLLQEGLGVTDWVFRFKQIDTRDVDKEINRLDKLFSMGAYSPNMVLMDMGKEPLEDPNMDRHFVNGRPLDASNEEVQAIMRSMKDLHEKLIKTATKG</sequence>
<dbReference type="InterPro" id="IPR016753">
    <property type="entry name" value="PBSX_Firmicutes"/>
</dbReference>
<evidence type="ECO:0000313" key="3">
    <source>
        <dbReference type="Proteomes" id="UP000831787"/>
    </source>
</evidence>
<protein>
    <submittedName>
        <fullName evidence="2">Phage portal protein</fullName>
    </submittedName>
</protein>
<dbReference type="NCBIfam" id="TIGR01540">
    <property type="entry name" value="portal_PBSX"/>
    <property type="match status" value="1"/>
</dbReference>
<evidence type="ECO:0000256" key="1">
    <source>
        <dbReference type="ARBA" id="ARBA00006799"/>
    </source>
</evidence>
<dbReference type="InterPro" id="IPR006944">
    <property type="entry name" value="Phage/GTA_portal"/>
</dbReference>
<comment type="similarity">
    <text evidence="1">Belongs to the phage portal family. PBSX subfamily.</text>
</comment>
<reference evidence="2 3" key="1">
    <citation type="submission" date="2022-04" db="EMBL/GenBank/DDBJ databases">
        <title>Halobacillus sp. isolated from saltern.</title>
        <authorList>
            <person name="Won M."/>
            <person name="Lee C.-M."/>
            <person name="Woen H.-Y."/>
            <person name="Kwon S.-W."/>
        </authorList>
    </citation>
    <scope>NUCLEOTIDE SEQUENCE [LARGE SCALE GENOMIC DNA]</scope>
    <source>
        <strain evidence="2 3">SSBR10-3</strain>
    </source>
</reference>
<dbReference type="PIRSF" id="PIRSF019260">
    <property type="entry name" value="PBSX_XkdE_prd"/>
    <property type="match status" value="1"/>
</dbReference>
<dbReference type="InterPro" id="IPR006430">
    <property type="entry name" value="Phage_portal_PBSX"/>
</dbReference>
<organism evidence="2 3">
    <name type="scientific">Halobacillus salinarum</name>
    <dbReference type="NCBI Taxonomy" id="2932257"/>
    <lineage>
        <taxon>Bacteria</taxon>
        <taxon>Bacillati</taxon>
        <taxon>Bacillota</taxon>
        <taxon>Bacilli</taxon>
        <taxon>Bacillales</taxon>
        <taxon>Bacillaceae</taxon>
        <taxon>Halobacillus</taxon>
    </lineage>
</organism>
<keyword evidence="3" id="KW-1185">Reference proteome</keyword>